<dbReference type="PANTHER" id="PTHR22576">
    <property type="entry name" value="MUCOSA ASSOCIATED LYMPHOID TISSUE LYMPHOMA TRANSLOCATION PROTEIN 1/PARACASPASE"/>
    <property type="match status" value="1"/>
</dbReference>
<dbReference type="InterPro" id="IPR036179">
    <property type="entry name" value="Ig-like_dom_sf"/>
</dbReference>
<dbReference type="InterPro" id="IPR003598">
    <property type="entry name" value="Ig_sub2"/>
</dbReference>
<dbReference type="InterPro" id="IPR029030">
    <property type="entry name" value="Caspase-like_dom_sf"/>
</dbReference>
<dbReference type="PROSITE" id="PS50208">
    <property type="entry name" value="CASPASE_P20"/>
    <property type="match status" value="1"/>
</dbReference>
<dbReference type="Pfam" id="PF13895">
    <property type="entry name" value="Ig_2"/>
    <property type="match status" value="1"/>
</dbReference>
<feature type="domain" description="Ig-like" evidence="2">
    <location>
        <begin position="111"/>
        <end position="196"/>
    </location>
</feature>
<dbReference type="AlphaFoldDB" id="A0ABD3W0E1"/>
<dbReference type="Pfam" id="PF18703">
    <property type="entry name" value="MALT1_Ig"/>
    <property type="match status" value="1"/>
</dbReference>
<organism evidence="3 4">
    <name type="scientific">Sinanodonta woodiana</name>
    <name type="common">Chinese pond mussel</name>
    <name type="synonym">Anodonta woodiana</name>
    <dbReference type="NCBI Taxonomy" id="1069815"/>
    <lineage>
        <taxon>Eukaryota</taxon>
        <taxon>Metazoa</taxon>
        <taxon>Spiralia</taxon>
        <taxon>Lophotrochozoa</taxon>
        <taxon>Mollusca</taxon>
        <taxon>Bivalvia</taxon>
        <taxon>Autobranchia</taxon>
        <taxon>Heteroconchia</taxon>
        <taxon>Palaeoheterodonta</taxon>
        <taxon>Unionida</taxon>
        <taxon>Unionoidea</taxon>
        <taxon>Unionidae</taxon>
        <taxon>Unioninae</taxon>
        <taxon>Sinanodonta</taxon>
    </lineage>
</organism>
<dbReference type="InterPro" id="IPR011029">
    <property type="entry name" value="DEATH-like_dom_sf"/>
</dbReference>
<dbReference type="SMART" id="SM00409">
    <property type="entry name" value="IG"/>
    <property type="match status" value="3"/>
</dbReference>
<dbReference type="SMART" id="SM00408">
    <property type="entry name" value="IGc2"/>
    <property type="match status" value="3"/>
</dbReference>
<dbReference type="InterPro" id="IPR001309">
    <property type="entry name" value="Pept_C14_p20"/>
</dbReference>
<dbReference type="InterPro" id="IPR033540">
    <property type="entry name" value="MALT1_IG-like_dom_sf"/>
</dbReference>
<dbReference type="Gene3D" id="2.60.40.10">
    <property type="entry name" value="Immunoglobulins"/>
    <property type="match status" value="3"/>
</dbReference>
<dbReference type="SUPFAM" id="SSF52129">
    <property type="entry name" value="Caspase-like"/>
    <property type="match status" value="1"/>
</dbReference>
<dbReference type="EMBL" id="JBJQND010000009">
    <property type="protein sequence ID" value="KAL3866080.1"/>
    <property type="molecule type" value="Genomic_DNA"/>
</dbReference>
<feature type="domain" description="Ig-like" evidence="2">
    <location>
        <begin position="321"/>
        <end position="406"/>
    </location>
</feature>
<dbReference type="PROSITE" id="PS50835">
    <property type="entry name" value="IG_LIKE"/>
    <property type="match status" value="3"/>
</dbReference>
<evidence type="ECO:0000259" key="1">
    <source>
        <dbReference type="PROSITE" id="PS50208"/>
    </source>
</evidence>
<feature type="domain" description="Caspase family p20" evidence="1">
    <location>
        <begin position="430"/>
        <end position="508"/>
    </location>
</feature>
<comment type="caution">
    <text evidence="3">The sequence shown here is derived from an EMBL/GenBank/DDBJ whole genome shotgun (WGS) entry which is preliminary data.</text>
</comment>
<dbReference type="InterPro" id="IPR013783">
    <property type="entry name" value="Ig-like_fold"/>
</dbReference>
<dbReference type="InterPro" id="IPR003599">
    <property type="entry name" value="Ig_sub"/>
</dbReference>
<evidence type="ECO:0008006" key="5">
    <source>
        <dbReference type="Google" id="ProtNLM"/>
    </source>
</evidence>
<dbReference type="InterPro" id="IPR011600">
    <property type="entry name" value="Pept_C14_caspase"/>
</dbReference>
<dbReference type="InterPro" id="IPR041077">
    <property type="entry name" value="MALT1_Ig"/>
</dbReference>
<reference evidence="3 4" key="1">
    <citation type="submission" date="2024-11" db="EMBL/GenBank/DDBJ databases">
        <title>Chromosome-level genome assembly of the freshwater bivalve Anodonta woodiana.</title>
        <authorList>
            <person name="Chen X."/>
        </authorList>
    </citation>
    <scope>NUCLEOTIDE SEQUENCE [LARGE SCALE GENOMIC DNA]</scope>
    <source>
        <strain evidence="3">MN2024</strain>
        <tissue evidence="3">Gills</tissue>
    </source>
</reference>
<dbReference type="Pfam" id="PF13927">
    <property type="entry name" value="Ig_3"/>
    <property type="match status" value="1"/>
</dbReference>
<protein>
    <recommendedName>
        <fullName evidence="5">Mucosa-associated lymphoid tissue lymphoma translocation protein 1</fullName>
    </recommendedName>
</protein>
<dbReference type="InterPro" id="IPR052039">
    <property type="entry name" value="Caspase-related_regulators"/>
</dbReference>
<dbReference type="PANTHER" id="PTHR22576:SF37">
    <property type="entry name" value="MUCOSA-ASSOCIATED LYMPHOID TISSUE LYMPHOMA TRANSLOCATION PROTEIN 1"/>
    <property type="match status" value="1"/>
</dbReference>
<dbReference type="InterPro" id="IPR007110">
    <property type="entry name" value="Ig-like_dom"/>
</dbReference>
<dbReference type="Gene3D" id="2.60.40.3360">
    <property type="match status" value="1"/>
</dbReference>
<sequence>MTEYGLQGSDIKFDNSVLNLPGNIFTELCEYLDNNPIDTNWRALVALTDKHYRIRPYEREKWSNSLDEGSSPSSKLLTELSHQGMTIGELVEYLEKLRLEKILLHLKNYEPIVIQKQPCSDLELQEGDNLLLEVVATGFPYPRYQWFWCADGQEDFVKLGGMTGNVLQINSIRHDQAGTYCCQIHNCADPEQCKLTDYSMVCVKPRPEPQPGNYGLGVVEGLDVTACKAVNDEQARPIITRHPESKSAVFHENMMLHCDAIGPDDNMQYNWYKDDKLIATTPVLFIDNITEKDYGNYWCIVRNKYGDTQSKVAEIVPQPGPYVIKADANDIIIISNPKSCTVVFGGSVMFHCVAQCSQPLEYQWYRNGRRVEGATNPKFVLEHIQDVSMDGAYVCAVSLRDNPKIQQLSMVADLKIKVPDVRDNIEYNPSDKVALLIGNSDYKSEQPLIAPKSDVQVFASTFRSLDFKVVSLLNLTKPEIEAAVNEFCNLIGKNIYAVFYFCGHGFDEDGRSYLVPTDAPAGYVTDDCVCVNSVLSKIESRDPALIFMILDICRKQNKITTNRPKEPKPRFEYGREGCKGKTVICYATSEGMQAFEDPNNGLLVKYLHPLLRQTKGIEAVISEFKEEFGQYITMHSQHPIQIPELRSNLQEPRRSLADKIFTSGQTQAYNQRHMRWQLAHLKPEKRTHEIPQWRVKIELDFQSDFTNVLHVFARVLDKGVTEKCIAFILNIPPTVSTKEPSKYVQTMPGDPVTTKITILDLQKLRDRLFVSVGIRYLMPGEAVDRIHISENVVDLGLPLIARLQLMNPCRDNRVPIQNDDMA</sequence>
<feature type="domain" description="Ig-like" evidence="2">
    <location>
        <begin position="237"/>
        <end position="313"/>
    </location>
</feature>
<dbReference type="Pfam" id="PF00656">
    <property type="entry name" value="Peptidase_C14"/>
    <property type="match status" value="1"/>
</dbReference>
<dbReference type="SUPFAM" id="SSF48726">
    <property type="entry name" value="Immunoglobulin"/>
    <property type="match status" value="3"/>
</dbReference>
<evidence type="ECO:0000259" key="2">
    <source>
        <dbReference type="PROSITE" id="PS50835"/>
    </source>
</evidence>
<proteinExistence type="predicted"/>
<keyword evidence="4" id="KW-1185">Reference proteome</keyword>
<evidence type="ECO:0000313" key="3">
    <source>
        <dbReference type="EMBL" id="KAL3866080.1"/>
    </source>
</evidence>
<accession>A0ABD3W0E1</accession>
<dbReference type="CDD" id="cd00096">
    <property type="entry name" value="Ig"/>
    <property type="match status" value="1"/>
</dbReference>
<dbReference type="Proteomes" id="UP001634394">
    <property type="component" value="Unassembled WGS sequence"/>
</dbReference>
<evidence type="ECO:0000313" key="4">
    <source>
        <dbReference type="Proteomes" id="UP001634394"/>
    </source>
</evidence>
<name>A0ABD3W0E1_SINWO</name>
<dbReference type="SUPFAM" id="SSF47986">
    <property type="entry name" value="DEATH domain"/>
    <property type="match status" value="1"/>
</dbReference>
<gene>
    <name evidence="3" type="ORF">ACJMK2_043418</name>
</gene>
<dbReference type="Gene3D" id="3.40.50.1460">
    <property type="match status" value="1"/>
</dbReference>
<dbReference type="Gene3D" id="1.10.533.10">
    <property type="entry name" value="Death Domain, Fas"/>
    <property type="match status" value="1"/>
</dbReference>